<dbReference type="Proteomes" id="UP001501772">
    <property type="component" value="Unassembled WGS sequence"/>
</dbReference>
<protein>
    <submittedName>
        <fullName evidence="1">Uncharacterized protein</fullName>
    </submittedName>
</protein>
<dbReference type="EMBL" id="BAABBY010000009">
    <property type="protein sequence ID" value="GAA4209816.1"/>
    <property type="molecule type" value="Genomic_DNA"/>
</dbReference>
<organism evidence="1 2">
    <name type="scientific">Pedobacter jeongneungensis</name>
    <dbReference type="NCBI Taxonomy" id="947309"/>
    <lineage>
        <taxon>Bacteria</taxon>
        <taxon>Pseudomonadati</taxon>
        <taxon>Bacteroidota</taxon>
        <taxon>Sphingobacteriia</taxon>
        <taxon>Sphingobacteriales</taxon>
        <taxon>Sphingobacteriaceae</taxon>
        <taxon>Pedobacter</taxon>
    </lineage>
</organism>
<evidence type="ECO:0000313" key="2">
    <source>
        <dbReference type="Proteomes" id="UP001501772"/>
    </source>
</evidence>
<evidence type="ECO:0000313" key="1">
    <source>
        <dbReference type="EMBL" id="GAA4209816.1"/>
    </source>
</evidence>
<keyword evidence="2" id="KW-1185">Reference proteome</keyword>
<gene>
    <name evidence="1" type="ORF">GCM10022289_35990</name>
</gene>
<comment type="caution">
    <text evidence="1">The sequence shown here is derived from an EMBL/GenBank/DDBJ whole genome shotgun (WGS) entry which is preliminary data.</text>
</comment>
<name>A0ABP8BM95_9SPHI</name>
<reference evidence="2" key="1">
    <citation type="journal article" date="2019" name="Int. J. Syst. Evol. Microbiol.">
        <title>The Global Catalogue of Microorganisms (GCM) 10K type strain sequencing project: providing services to taxonomists for standard genome sequencing and annotation.</title>
        <authorList>
            <consortium name="The Broad Institute Genomics Platform"/>
            <consortium name="The Broad Institute Genome Sequencing Center for Infectious Disease"/>
            <person name="Wu L."/>
            <person name="Ma J."/>
        </authorList>
    </citation>
    <scope>NUCLEOTIDE SEQUENCE [LARGE SCALE GENOMIC DNA]</scope>
    <source>
        <strain evidence="2">JCM 17626</strain>
    </source>
</reference>
<dbReference type="RefSeq" id="WP_158544351.1">
    <property type="nucleotide sequence ID" value="NZ_BAABBY010000009.1"/>
</dbReference>
<sequence>MEAYKFKTKVSENGTISVPEGFDVKNKEVEVIILVQTEQNIAQERSSEISQ</sequence>
<proteinExistence type="predicted"/>
<accession>A0ABP8BM95</accession>